<organism evidence="10 11">
    <name type="scientific">Meridianimarinicoccus roseus</name>
    <dbReference type="NCBI Taxonomy" id="2072018"/>
    <lineage>
        <taxon>Bacteria</taxon>
        <taxon>Pseudomonadati</taxon>
        <taxon>Pseudomonadota</taxon>
        <taxon>Alphaproteobacteria</taxon>
        <taxon>Rhodobacterales</taxon>
        <taxon>Paracoccaceae</taxon>
        <taxon>Meridianimarinicoccus</taxon>
    </lineage>
</organism>
<proteinExistence type="inferred from homology"/>
<protein>
    <submittedName>
        <fullName evidence="10">Precorrin-2 C(20)-methyltransferase</fullName>
    </submittedName>
</protein>
<accession>A0A2V2LFS3</accession>
<reference evidence="10 11" key="1">
    <citation type="submission" date="2018-05" db="EMBL/GenBank/DDBJ databases">
        <title>Rhodobacteraceae gen. nov., sp. nov. isolated from sea water.</title>
        <authorList>
            <person name="Ren Y."/>
        </authorList>
    </citation>
    <scope>NUCLEOTIDE SEQUENCE [LARGE SCALE GENOMIC DNA]</scope>
    <source>
        <strain evidence="10 11">TG-679</strain>
    </source>
</reference>
<comment type="similarity">
    <text evidence="2 7 8">Belongs to the precorrin methyltransferase family.</text>
</comment>
<dbReference type="SUPFAM" id="SSF53790">
    <property type="entry name" value="Tetrapyrrole methylase"/>
    <property type="match status" value="1"/>
</dbReference>
<sequence>MEPAQEMIPQAGTLFGVGLGPGDPDLVTRRAARLIEGATVIAYPALAGGDSLARSIAADMIPPGAREILIDLPMTTDRAPAQAAYDAGAARIAEALEAGQDVVTLCEGDPFFYGSFMYLHARLAPRFRVQVVPGVTSVTACAALAGLPLAARNEAMTVLPGPLDDDALAARIRSADTLVLMKVGRHLPRLRALLAREGLLDAAVYVERASLPSQRVMPLAEAPNAAPYFSMILVTKGADPWL</sequence>
<dbReference type="Pfam" id="PF00590">
    <property type="entry name" value="TP_methylase"/>
    <property type="match status" value="1"/>
</dbReference>
<keyword evidence="3" id="KW-0169">Cobalamin biosynthesis</keyword>
<evidence type="ECO:0000256" key="5">
    <source>
        <dbReference type="ARBA" id="ARBA00022679"/>
    </source>
</evidence>
<dbReference type="PANTHER" id="PTHR43467:SF2">
    <property type="entry name" value="COBALT-PRECORRIN-2 C(20)-METHYLTRANSFERASE"/>
    <property type="match status" value="1"/>
</dbReference>
<evidence type="ECO:0000256" key="6">
    <source>
        <dbReference type="ARBA" id="ARBA00022691"/>
    </source>
</evidence>
<keyword evidence="4 8" id="KW-0489">Methyltransferase</keyword>
<dbReference type="Proteomes" id="UP000245680">
    <property type="component" value="Unassembled WGS sequence"/>
</dbReference>
<dbReference type="InterPro" id="IPR014777">
    <property type="entry name" value="4pyrrole_Mease_sub1"/>
</dbReference>
<evidence type="ECO:0000256" key="4">
    <source>
        <dbReference type="ARBA" id="ARBA00022603"/>
    </source>
</evidence>
<dbReference type="AlphaFoldDB" id="A0A2V2LFS3"/>
<evidence type="ECO:0000256" key="1">
    <source>
        <dbReference type="ARBA" id="ARBA00004953"/>
    </source>
</evidence>
<dbReference type="EMBL" id="QGKU01000015">
    <property type="protein sequence ID" value="PWR03842.1"/>
    <property type="molecule type" value="Genomic_DNA"/>
</dbReference>
<gene>
    <name evidence="10" type="primary">cobI</name>
    <name evidence="10" type="ORF">DKT77_03765</name>
</gene>
<evidence type="ECO:0000256" key="3">
    <source>
        <dbReference type="ARBA" id="ARBA00022573"/>
    </source>
</evidence>
<keyword evidence="5 8" id="KW-0808">Transferase</keyword>
<dbReference type="InterPro" id="IPR014776">
    <property type="entry name" value="4pyrrole_Mease_sub2"/>
</dbReference>
<dbReference type="InterPro" id="IPR035996">
    <property type="entry name" value="4pyrrol_Methylase_sf"/>
</dbReference>
<dbReference type="GO" id="GO:0009236">
    <property type="term" value="P:cobalamin biosynthetic process"/>
    <property type="evidence" value="ECO:0007669"/>
    <property type="project" value="UniProtKB-UniRule"/>
</dbReference>
<name>A0A2V2LFS3_9RHOB</name>
<evidence type="ECO:0000259" key="9">
    <source>
        <dbReference type="Pfam" id="PF00590"/>
    </source>
</evidence>
<dbReference type="Gene3D" id="3.30.950.10">
    <property type="entry name" value="Methyltransferase, Cobalt-precorrin-4 Transmethylase, Domain 2"/>
    <property type="match status" value="1"/>
</dbReference>
<dbReference type="InterPro" id="IPR012382">
    <property type="entry name" value="CobI/CbiL"/>
</dbReference>
<keyword evidence="6" id="KW-0949">S-adenosyl-L-methionine</keyword>
<dbReference type="GO" id="GO:0030788">
    <property type="term" value="F:precorrin-2 C20-methyltransferase activity"/>
    <property type="evidence" value="ECO:0007669"/>
    <property type="project" value="InterPro"/>
</dbReference>
<comment type="caution">
    <text evidence="10">The sequence shown here is derived from an EMBL/GenBank/DDBJ whole genome shotgun (WGS) entry which is preliminary data.</text>
</comment>
<dbReference type="InterPro" id="IPR006364">
    <property type="entry name" value="CobI/CbiL/CobIJ_dom"/>
</dbReference>
<evidence type="ECO:0000256" key="7">
    <source>
        <dbReference type="PIRNR" id="PIRNR036427"/>
    </source>
</evidence>
<dbReference type="PROSITE" id="PS00840">
    <property type="entry name" value="SUMT_2"/>
    <property type="match status" value="1"/>
</dbReference>
<dbReference type="UniPathway" id="UPA00148"/>
<dbReference type="Gene3D" id="3.40.1010.10">
    <property type="entry name" value="Cobalt-precorrin-4 Transmethylase, Domain 1"/>
    <property type="match status" value="1"/>
</dbReference>
<feature type="domain" description="Tetrapyrrole methylase" evidence="9">
    <location>
        <begin position="13"/>
        <end position="218"/>
    </location>
</feature>
<dbReference type="PANTHER" id="PTHR43467">
    <property type="entry name" value="COBALT-PRECORRIN-2 C(20)-METHYLTRANSFERASE"/>
    <property type="match status" value="1"/>
</dbReference>
<evidence type="ECO:0000313" key="11">
    <source>
        <dbReference type="Proteomes" id="UP000245680"/>
    </source>
</evidence>
<dbReference type="InterPro" id="IPR000878">
    <property type="entry name" value="4pyrrol_Mease"/>
</dbReference>
<dbReference type="NCBIfam" id="TIGR01467">
    <property type="entry name" value="cobI_cbiL"/>
    <property type="match status" value="1"/>
</dbReference>
<evidence type="ECO:0000256" key="2">
    <source>
        <dbReference type="ARBA" id="ARBA00005879"/>
    </source>
</evidence>
<evidence type="ECO:0000313" key="10">
    <source>
        <dbReference type="EMBL" id="PWR03842.1"/>
    </source>
</evidence>
<keyword evidence="11" id="KW-1185">Reference proteome</keyword>
<evidence type="ECO:0000256" key="8">
    <source>
        <dbReference type="RuleBase" id="RU003960"/>
    </source>
</evidence>
<dbReference type="GO" id="GO:0032259">
    <property type="term" value="P:methylation"/>
    <property type="evidence" value="ECO:0007669"/>
    <property type="project" value="UniProtKB-KW"/>
</dbReference>
<dbReference type="CDD" id="cd11645">
    <property type="entry name" value="Precorrin_2_C20_MT"/>
    <property type="match status" value="1"/>
</dbReference>
<dbReference type="OrthoDB" id="9804789at2"/>
<dbReference type="PIRSF" id="PIRSF036427">
    <property type="entry name" value="Precrrn-2_mtase"/>
    <property type="match status" value="1"/>
</dbReference>
<dbReference type="InterPro" id="IPR003043">
    <property type="entry name" value="Uropor_MeTrfase_CS"/>
</dbReference>
<comment type="pathway">
    <text evidence="1">Cofactor biosynthesis; adenosylcobalamin biosynthesis.</text>
</comment>